<evidence type="ECO:0000313" key="3">
    <source>
        <dbReference type="Proteomes" id="UP000001194"/>
    </source>
</evidence>
<evidence type="ECO:0000256" key="1">
    <source>
        <dbReference type="SAM" id="MobiDB-lite"/>
    </source>
</evidence>
<dbReference type="GeneID" id="6073061"/>
<dbReference type="RefSeq" id="XP_001877974.1">
    <property type="nucleotide sequence ID" value="XM_001877939.1"/>
</dbReference>
<dbReference type="EMBL" id="DS547095">
    <property type="protein sequence ID" value="EDR12077.1"/>
    <property type="molecule type" value="Genomic_DNA"/>
</dbReference>
<proteinExistence type="predicted"/>
<dbReference type="AlphaFoldDB" id="B0D1Z3"/>
<protein>
    <submittedName>
        <fullName evidence="2">Predicted protein</fullName>
    </submittedName>
</protein>
<keyword evidence="3" id="KW-1185">Reference proteome</keyword>
<dbReference type="Proteomes" id="UP000001194">
    <property type="component" value="Unassembled WGS sequence"/>
</dbReference>
<dbReference type="InParanoid" id="B0D1Z3"/>
<dbReference type="HOGENOM" id="CLU_1570883_0_0_1"/>
<accession>B0D1Z3</accession>
<gene>
    <name evidence="2" type="ORF">LACBIDRAFT_324487</name>
</gene>
<feature type="region of interest" description="Disordered" evidence="1">
    <location>
        <begin position="38"/>
        <end position="70"/>
    </location>
</feature>
<sequence length="170" mass="18428">MSQGIGSVSRHTGHEGTCVSDTTAMNIGMLIGVREKRRKTSDMGVTFDGNESGAMLDKPIRGVSKTSNMGVTIDGNESSAMLDKPIGGIVSEVFPCHDPDLASFPSSTIDRCSLQPRVEKESPLQKAYPAPDCSDGHWWRTGGHYGPAFNNFTHTIIYFTPLHILWGCVL</sequence>
<evidence type="ECO:0000313" key="2">
    <source>
        <dbReference type="EMBL" id="EDR12077.1"/>
    </source>
</evidence>
<dbReference type="KEGG" id="lbc:LACBIDRAFT_324487"/>
<organism evidence="3">
    <name type="scientific">Laccaria bicolor (strain S238N-H82 / ATCC MYA-4686)</name>
    <name type="common">Bicoloured deceiver</name>
    <name type="synonym">Laccaria laccata var. bicolor</name>
    <dbReference type="NCBI Taxonomy" id="486041"/>
    <lineage>
        <taxon>Eukaryota</taxon>
        <taxon>Fungi</taxon>
        <taxon>Dikarya</taxon>
        <taxon>Basidiomycota</taxon>
        <taxon>Agaricomycotina</taxon>
        <taxon>Agaricomycetes</taxon>
        <taxon>Agaricomycetidae</taxon>
        <taxon>Agaricales</taxon>
        <taxon>Agaricineae</taxon>
        <taxon>Hydnangiaceae</taxon>
        <taxon>Laccaria</taxon>
    </lineage>
</organism>
<reference evidence="2 3" key="1">
    <citation type="journal article" date="2008" name="Nature">
        <title>The genome of Laccaria bicolor provides insights into mycorrhizal symbiosis.</title>
        <authorList>
            <person name="Martin F."/>
            <person name="Aerts A."/>
            <person name="Ahren D."/>
            <person name="Brun A."/>
            <person name="Danchin E.G.J."/>
            <person name="Duchaussoy F."/>
            <person name="Gibon J."/>
            <person name="Kohler A."/>
            <person name="Lindquist E."/>
            <person name="Pereda V."/>
            <person name="Salamov A."/>
            <person name="Shapiro H.J."/>
            <person name="Wuyts J."/>
            <person name="Blaudez D."/>
            <person name="Buee M."/>
            <person name="Brokstein P."/>
            <person name="Canbaeck B."/>
            <person name="Cohen D."/>
            <person name="Courty P.E."/>
            <person name="Coutinho P.M."/>
            <person name="Delaruelle C."/>
            <person name="Detter J.C."/>
            <person name="Deveau A."/>
            <person name="DiFazio S."/>
            <person name="Duplessis S."/>
            <person name="Fraissinet-Tachet L."/>
            <person name="Lucic E."/>
            <person name="Frey-Klett P."/>
            <person name="Fourrey C."/>
            <person name="Feussner I."/>
            <person name="Gay G."/>
            <person name="Grimwood J."/>
            <person name="Hoegger P.J."/>
            <person name="Jain P."/>
            <person name="Kilaru S."/>
            <person name="Labbe J."/>
            <person name="Lin Y.C."/>
            <person name="Legue V."/>
            <person name="Le Tacon F."/>
            <person name="Marmeisse R."/>
            <person name="Melayah D."/>
            <person name="Montanini B."/>
            <person name="Muratet M."/>
            <person name="Nehls U."/>
            <person name="Niculita-Hirzel H."/>
            <person name="Oudot-Le Secq M.P."/>
            <person name="Peter M."/>
            <person name="Quesneville H."/>
            <person name="Rajashekar B."/>
            <person name="Reich M."/>
            <person name="Rouhier N."/>
            <person name="Schmutz J."/>
            <person name="Yin T."/>
            <person name="Chalot M."/>
            <person name="Henrissat B."/>
            <person name="Kuees U."/>
            <person name="Lucas S."/>
            <person name="Van de Peer Y."/>
            <person name="Podila G.K."/>
            <person name="Polle A."/>
            <person name="Pukkila P.J."/>
            <person name="Richardson P.M."/>
            <person name="Rouze P."/>
            <person name="Sanders I.R."/>
            <person name="Stajich J.E."/>
            <person name="Tunlid A."/>
            <person name="Tuskan G."/>
            <person name="Grigoriev I.V."/>
        </authorList>
    </citation>
    <scope>NUCLEOTIDE SEQUENCE [LARGE SCALE GENOMIC DNA]</scope>
    <source>
        <strain evidence="3">S238N-H82 / ATCC MYA-4686</strain>
    </source>
</reference>
<name>B0D1Z3_LACBS</name>